<dbReference type="PROSITE" id="PS00678">
    <property type="entry name" value="WD_REPEATS_1"/>
    <property type="match status" value="1"/>
</dbReference>
<dbReference type="Gene3D" id="2.130.10.10">
    <property type="entry name" value="YVTN repeat-like/Quinoprotein amine dehydrogenase"/>
    <property type="match status" value="2"/>
</dbReference>
<dbReference type="PRINTS" id="PR00320">
    <property type="entry name" value="GPROTEINBRPT"/>
</dbReference>
<dbReference type="SUPFAM" id="SSF50978">
    <property type="entry name" value="WD40 repeat-like"/>
    <property type="match status" value="1"/>
</dbReference>
<reference evidence="8 9" key="1">
    <citation type="submission" date="2024-06" db="EMBL/GenBank/DDBJ databases">
        <title>A chromosome level genome sequence of Diviner's sage (Salvia divinorum).</title>
        <authorList>
            <person name="Ford S.A."/>
            <person name="Ro D.-K."/>
            <person name="Ness R.W."/>
            <person name="Phillips M.A."/>
        </authorList>
    </citation>
    <scope>NUCLEOTIDE SEQUENCE [LARGE SCALE GENOMIC DNA]</scope>
    <source>
        <strain evidence="8">SAF-2024a</strain>
        <tissue evidence="8">Leaf</tissue>
    </source>
</reference>
<dbReference type="InterPro" id="IPR036322">
    <property type="entry name" value="WD40_repeat_dom_sf"/>
</dbReference>
<comment type="similarity">
    <text evidence="5">Belongs to the WD repeat cdt2 family.</text>
</comment>
<proteinExistence type="inferred from homology"/>
<evidence type="ECO:0000256" key="3">
    <source>
        <dbReference type="ARBA" id="ARBA00022737"/>
    </source>
</evidence>
<dbReference type="PROSITE" id="PS50082">
    <property type="entry name" value="WD_REPEATS_2"/>
    <property type="match status" value="3"/>
</dbReference>
<dbReference type="Proteomes" id="UP001567538">
    <property type="component" value="Unassembled WGS sequence"/>
</dbReference>
<dbReference type="InterPro" id="IPR020472">
    <property type="entry name" value="WD40_PAC1"/>
</dbReference>
<name>A0ABD1G0H9_SALDI</name>
<dbReference type="AlphaFoldDB" id="A0ABD1G0H9"/>
<evidence type="ECO:0000256" key="2">
    <source>
        <dbReference type="ARBA" id="ARBA00022574"/>
    </source>
</evidence>
<evidence type="ECO:0000256" key="6">
    <source>
        <dbReference type="PROSITE-ProRule" id="PRU00221"/>
    </source>
</evidence>
<dbReference type="Pfam" id="PF00400">
    <property type="entry name" value="WD40"/>
    <property type="match status" value="4"/>
</dbReference>
<evidence type="ECO:0000256" key="4">
    <source>
        <dbReference type="ARBA" id="ARBA00022786"/>
    </source>
</evidence>
<feature type="repeat" description="WD" evidence="6">
    <location>
        <begin position="147"/>
        <end position="189"/>
    </location>
</feature>
<comment type="pathway">
    <text evidence="1">Protein modification; protein ubiquitination.</text>
</comment>
<keyword evidence="3" id="KW-0677">Repeat</keyword>
<feature type="compositionally biased region" description="Basic and acidic residues" evidence="7">
    <location>
        <begin position="463"/>
        <end position="472"/>
    </location>
</feature>
<feature type="repeat" description="WD" evidence="6">
    <location>
        <begin position="104"/>
        <end position="145"/>
    </location>
</feature>
<evidence type="ECO:0000256" key="7">
    <source>
        <dbReference type="SAM" id="MobiDB-lite"/>
    </source>
</evidence>
<evidence type="ECO:0000256" key="5">
    <source>
        <dbReference type="ARBA" id="ARBA00038344"/>
    </source>
</evidence>
<keyword evidence="4" id="KW-0833">Ubl conjugation pathway</keyword>
<accession>A0ABD1G0H9</accession>
<evidence type="ECO:0000313" key="8">
    <source>
        <dbReference type="EMBL" id="KAL1536493.1"/>
    </source>
</evidence>
<dbReference type="InterPro" id="IPR001680">
    <property type="entry name" value="WD40_rpt"/>
</dbReference>
<organism evidence="8 9">
    <name type="scientific">Salvia divinorum</name>
    <name type="common">Maria pastora</name>
    <name type="synonym">Diviner's sage</name>
    <dbReference type="NCBI Taxonomy" id="28513"/>
    <lineage>
        <taxon>Eukaryota</taxon>
        <taxon>Viridiplantae</taxon>
        <taxon>Streptophyta</taxon>
        <taxon>Embryophyta</taxon>
        <taxon>Tracheophyta</taxon>
        <taxon>Spermatophyta</taxon>
        <taxon>Magnoliopsida</taxon>
        <taxon>eudicotyledons</taxon>
        <taxon>Gunneridae</taxon>
        <taxon>Pentapetalae</taxon>
        <taxon>asterids</taxon>
        <taxon>lamiids</taxon>
        <taxon>Lamiales</taxon>
        <taxon>Lamiaceae</taxon>
        <taxon>Nepetoideae</taxon>
        <taxon>Mentheae</taxon>
        <taxon>Salviinae</taxon>
        <taxon>Salvia</taxon>
        <taxon>Salvia subgen. Calosphace</taxon>
    </lineage>
</organism>
<gene>
    <name evidence="8" type="ORF">AAHA92_29136</name>
</gene>
<feature type="region of interest" description="Disordered" evidence="7">
    <location>
        <begin position="463"/>
        <end position="482"/>
    </location>
</feature>
<dbReference type="PANTHER" id="PTHR22852:SF0">
    <property type="entry name" value="DENTICLELESS PROTEIN HOMOLOG"/>
    <property type="match status" value="1"/>
</dbReference>
<comment type="caution">
    <text evidence="8">The sequence shown here is derived from an EMBL/GenBank/DDBJ whole genome shotgun (WGS) entry which is preliminary data.</text>
</comment>
<dbReference type="InterPro" id="IPR015943">
    <property type="entry name" value="WD40/YVTN_repeat-like_dom_sf"/>
</dbReference>
<dbReference type="PROSITE" id="PS50294">
    <property type="entry name" value="WD_REPEATS_REGION"/>
    <property type="match status" value="3"/>
</dbReference>
<evidence type="ECO:0000313" key="9">
    <source>
        <dbReference type="Proteomes" id="UP001567538"/>
    </source>
</evidence>
<keyword evidence="2 6" id="KW-0853">WD repeat</keyword>
<dbReference type="EMBL" id="JBEAFC010000011">
    <property type="protein sequence ID" value="KAL1536493.1"/>
    <property type="molecule type" value="Genomic_DNA"/>
</dbReference>
<sequence length="512" mass="57315">METSRSQSFFLDLKLREVNGFRVRKRPYMGNDSRGFDPIGAVAIEHDGEPSPPMALSFCKTSKNAHILTLADEAGYVTLTDTRKKLLDNASFQENAEKAKLTEWVAHENAVFDLCWIKDDANMLTASGDQSIKIWDTQERKCIRALIGGHTGSIKSISCHPSNQELVVSGSRDGSFAVWDTRCSKIVHRSCVQPLSIVQEAHTSSGRRRCRRGKAESMSITSVLYLKDEVSLATAGAVDSIIKFWDTRYLKAPVTQACPKSESSYEEKRLHGISSLSQDLNGMFITASCMDHRVYLYNVLQLEKGPIKTFSGGRTESFFVKSVISPDAAHILSGSSDGNAYIWQVDKPQMDPIVLKSHDGEVTAVNWCPSEMGKVATCSDDFTVRLWNIQSSCYSNIRSPSSLRKRVRALPRMEKRKLFSDEPSNSKSNEDTNSHTPITIPEMRTPESQKKLSFSFEVKHDLVRTPEAEDRSPSSVLNPPSSLKRKTIRDYFPVPNNKLCITKSSFPECTYQ</sequence>
<dbReference type="InterPro" id="IPR019775">
    <property type="entry name" value="WD40_repeat_CS"/>
</dbReference>
<feature type="region of interest" description="Disordered" evidence="7">
    <location>
        <begin position="414"/>
        <end position="450"/>
    </location>
</feature>
<dbReference type="PANTHER" id="PTHR22852">
    <property type="entry name" value="LETHAL 2 DENTICLELESS PROTEIN RETINOIC ACID-REGULATED NUCLEAR MATRIX-ASSOCIATED PROTEIN"/>
    <property type="match status" value="1"/>
</dbReference>
<keyword evidence="9" id="KW-1185">Reference proteome</keyword>
<feature type="repeat" description="WD" evidence="6">
    <location>
        <begin position="355"/>
        <end position="391"/>
    </location>
</feature>
<dbReference type="InterPro" id="IPR051865">
    <property type="entry name" value="WD-repeat_CDT2_adapter"/>
</dbReference>
<feature type="compositionally biased region" description="Low complexity" evidence="7">
    <location>
        <begin position="473"/>
        <end position="482"/>
    </location>
</feature>
<protein>
    <submittedName>
        <fullName evidence="8">Denticleless protein</fullName>
    </submittedName>
</protein>
<dbReference type="SMART" id="SM00320">
    <property type="entry name" value="WD40"/>
    <property type="match status" value="6"/>
</dbReference>
<evidence type="ECO:0000256" key="1">
    <source>
        <dbReference type="ARBA" id="ARBA00004906"/>
    </source>
</evidence>